<feature type="region of interest" description="Disordered" evidence="1">
    <location>
        <begin position="1"/>
        <end position="20"/>
    </location>
</feature>
<proteinExistence type="predicted"/>
<name>A0A1Q9CUQ4_SYMMI</name>
<reference evidence="2 3" key="1">
    <citation type="submission" date="2016-02" db="EMBL/GenBank/DDBJ databases">
        <title>Genome analysis of coral dinoflagellate symbionts highlights evolutionary adaptations to a symbiotic lifestyle.</title>
        <authorList>
            <person name="Aranda M."/>
            <person name="Li Y."/>
            <person name="Liew Y.J."/>
            <person name="Baumgarten S."/>
            <person name="Simakov O."/>
            <person name="Wilson M."/>
            <person name="Piel J."/>
            <person name="Ashoor H."/>
            <person name="Bougouffa S."/>
            <person name="Bajic V.B."/>
            <person name="Ryu T."/>
            <person name="Ravasi T."/>
            <person name="Bayer T."/>
            <person name="Micklem G."/>
            <person name="Kim H."/>
            <person name="Bhak J."/>
            <person name="Lajeunesse T.C."/>
            <person name="Voolstra C.R."/>
        </authorList>
    </citation>
    <scope>NUCLEOTIDE SEQUENCE [LARGE SCALE GENOMIC DNA]</scope>
    <source>
        <strain evidence="2 3">CCMP2467</strain>
    </source>
</reference>
<gene>
    <name evidence="2" type="ORF">AK812_SmicGene32251</name>
</gene>
<keyword evidence="3" id="KW-1185">Reference proteome</keyword>
<dbReference type="Pfam" id="PF03382">
    <property type="entry name" value="DUF285"/>
    <property type="match status" value="2"/>
</dbReference>
<dbReference type="OrthoDB" id="406998at2759"/>
<organism evidence="2 3">
    <name type="scientific">Symbiodinium microadriaticum</name>
    <name type="common">Dinoflagellate</name>
    <name type="synonym">Zooxanthella microadriatica</name>
    <dbReference type="NCBI Taxonomy" id="2951"/>
    <lineage>
        <taxon>Eukaryota</taxon>
        <taxon>Sar</taxon>
        <taxon>Alveolata</taxon>
        <taxon>Dinophyceae</taxon>
        <taxon>Suessiales</taxon>
        <taxon>Symbiodiniaceae</taxon>
        <taxon>Symbiodinium</taxon>
    </lineage>
</organism>
<dbReference type="AlphaFoldDB" id="A0A1Q9CUQ4"/>
<protein>
    <recommendedName>
        <fullName evidence="4">BspA family leucine-rich repeat surface protein</fullName>
    </recommendedName>
</protein>
<sequence>MDAAVPTTPPSDSSSFDYSDGRHDAAERVLTNATLLKTILKFHRELRVRMVAVNVEDTPIARHADQAVQNAMDAIAQQHPQAHHTTVIRDYRPQHTLIEKLVSPDIVYSLLLTNIQAETLYGKPVLPVAGESNCYASDGRIQFIVYYEEEEAKPYPIEWMSHVMAETKSQKRSLSTLVQQPAPNSKLMACAFDMGEFGKAPGHRIFCDVETFFDFAFAEPSPGPMRGTGDTPCETTAAYVKWADGRRDELAATYGEIGRWNASAVTSMRGINHRTGSWDTSAVTDMGHMFDGAEAFNQPIGSWDTSAVTDMGHMFDGALAFNQPIVCWETSAVTYMRYMFNCARSFNQPIGSWDASAVTDMGFMFYLADTFNQPIGSWNTSAVTDMGHMFDGAEAFNQPIGSWDTSAVTDMGHMFDGALAFNQPIVCWETSAVTYMRYMFNCARSFNQPIGSWDASAVTDMGFMFYLADTFNQPIGSWNTSAVTDMGHMFDGAEAFNQPIG</sequence>
<evidence type="ECO:0000313" key="3">
    <source>
        <dbReference type="Proteomes" id="UP000186817"/>
    </source>
</evidence>
<evidence type="ECO:0000256" key="1">
    <source>
        <dbReference type="SAM" id="MobiDB-lite"/>
    </source>
</evidence>
<dbReference type="NCBIfam" id="TIGR02167">
    <property type="entry name" value="Liste_lipo_26"/>
    <property type="match status" value="2"/>
</dbReference>
<dbReference type="EMBL" id="LSRX01000907">
    <property type="protein sequence ID" value="OLP86625.1"/>
    <property type="molecule type" value="Genomic_DNA"/>
</dbReference>
<dbReference type="InterPro" id="IPR005046">
    <property type="entry name" value="DUF285"/>
</dbReference>
<dbReference type="Proteomes" id="UP000186817">
    <property type="component" value="Unassembled WGS sequence"/>
</dbReference>
<evidence type="ECO:0000313" key="2">
    <source>
        <dbReference type="EMBL" id="OLP86625.1"/>
    </source>
</evidence>
<comment type="caution">
    <text evidence="2">The sequence shown here is derived from an EMBL/GenBank/DDBJ whole genome shotgun (WGS) entry which is preliminary data.</text>
</comment>
<evidence type="ECO:0008006" key="4">
    <source>
        <dbReference type="Google" id="ProtNLM"/>
    </source>
</evidence>
<accession>A0A1Q9CUQ4</accession>
<dbReference type="InterPro" id="IPR011889">
    <property type="entry name" value="Liste_lipo_26"/>
</dbReference>